<dbReference type="Proteomes" id="UP001163324">
    <property type="component" value="Chromosome 5"/>
</dbReference>
<evidence type="ECO:0000313" key="1">
    <source>
        <dbReference type="EMBL" id="KAI9898833.1"/>
    </source>
</evidence>
<organism evidence="1 2">
    <name type="scientific">Trichothecium roseum</name>
    <dbReference type="NCBI Taxonomy" id="47278"/>
    <lineage>
        <taxon>Eukaryota</taxon>
        <taxon>Fungi</taxon>
        <taxon>Dikarya</taxon>
        <taxon>Ascomycota</taxon>
        <taxon>Pezizomycotina</taxon>
        <taxon>Sordariomycetes</taxon>
        <taxon>Hypocreomycetidae</taxon>
        <taxon>Hypocreales</taxon>
        <taxon>Hypocreales incertae sedis</taxon>
        <taxon>Trichothecium</taxon>
    </lineage>
</organism>
<keyword evidence="2" id="KW-1185">Reference proteome</keyword>
<proteinExistence type="predicted"/>
<protein>
    <submittedName>
        <fullName evidence="1">Uncharacterized protein</fullName>
    </submittedName>
</protein>
<gene>
    <name evidence="1" type="ORF">N3K66_005294</name>
</gene>
<comment type="caution">
    <text evidence="1">The sequence shown here is derived from an EMBL/GenBank/DDBJ whole genome shotgun (WGS) entry which is preliminary data.</text>
</comment>
<reference evidence="1" key="1">
    <citation type="submission" date="2022-10" db="EMBL/GenBank/DDBJ databases">
        <title>Complete Genome of Trichothecium roseum strain YXFP-22015, a Plant Pathogen Isolated from Citrus.</title>
        <authorList>
            <person name="Wang Y."/>
            <person name="Zhu L."/>
        </authorList>
    </citation>
    <scope>NUCLEOTIDE SEQUENCE</scope>
    <source>
        <strain evidence="1">YXFP-22015</strain>
    </source>
</reference>
<name>A0ACC0UYT6_9HYPO</name>
<dbReference type="EMBL" id="CM047944">
    <property type="protein sequence ID" value="KAI9898833.1"/>
    <property type="molecule type" value="Genomic_DNA"/>
</dbReference>
<accession>A0ACC0UYT6</accession>
<evidence type="ECO:0000313" key="2">
    <source>
        <dbReference type="Proteomes" id="UP001163324"/>
    </source>
</evidence>
<sequence length="729" mass="81488">MKKEDCQYPATLRTGPTKAQHDILKSLASMQSTLNGLTSRLGKLEKTLSTMEMAISRRARKAERRAHMGKLRLPHDEDGQEAPKQSSAIFSYHDDETDISQVSAIEITTFSLPEAQMLASHATTTPEDDSITSVLAWPSIQGLLKDHIHQEGGAIHFTHEYTIRQEQSRRPLMLDASADMTSLASSTSYFYQPLNSHRRPALAGNLDLTMDKADKLADSFISRILSLHPILQPERVKACLFSLVRQGTPLPLTQSNYAVYSAECFPDSMTKSGARESGDRVLALAILALGEVCMDQSFRDATSHTEPSSAMHNEIQPHLYLTPPDNYVPRQRERLQDDQGITPGLDYVKRAKGILDNCSESDLDMNIIHAEIFVGLYLGQLCRPLESFDYIRAASIRLQALLHPRLETLRRIKMDSTFIQGAQENELALTFWTCLQLETELVSEIRASPTGLLAFEDSMPYPNMDLVRGFPRDVCDSYLGHLYLRTHLNNVCRASNPLRHIPLALGDGLVGHVDHMVAAISNMQWVAPSLSFAEDDAPASGILAARIRSEYWRVQAVTYRPFIKHVLHVSHLLPLAGDCHSPPIPMAPANNVHIEHERPDPAIMSTQQALVELSKRCIKALFERTRAFNGLDRDSVVVTCPFGVVHAQWENLLVLSAASRHPVLGQFVDSRELQDLFNATKTLLGRFATPGSSLATDLQLLVGLQRDMFEWRQAEGAYQWGFEQEWAAE</sequence>